<keyword evidence="4 11" id="KW-0808">Transferase</keyword>
<keyword evidence="7" id="KW-0862">Zinc</keyword>
<comment type="subcellular location">
    <subcellularLocation>
        <location evidence="1">Nucleus</location>
    </subcellularLocation>
</comment>
<dbReference type="PANTHER" id="PTHR48446:SF1">
    <property type="entry name" value="DNA-DIRECTED RNA POLYMERASE SUBUNIT BETA' N-TERMINAL SECTION"/>
    <property type="match status" value="1"/>
</dbReference>
<comment type="catalytic activity">
    <reaction evidence="10 11">
        <text>RNA(n) + a ribonucleoside 5'-triphosphate = RNA(n+1) + diphosphate</text>
        <dbReference type="Rhea" id="RHEA:21248"/>
        <dbReference type="Rhea" id="RHEA-COMP:14527"/>
        <dbReference type="Rhea" id="RHEA-COMP:17342"/>
        <dbReference type="ChEBI" id="CHEBI:33019"/>
        <dbReference type="ChEBI" id="CHEBI:61557"/>
        <dbReference type="ChEBI" id="CHEBI:140395"/>
        <dbReference type="EC" id="2.7.7.6"/>
    </reaction>
</comment>
<evidence type="ECO:0000256" key="10">
    <source>
        <dbReference type="ARBA" id="ARBA00048552"/>
    </source>
</evidence>
<organism evidence="13 14">
    <name type="scientific">Trifolium pratense</name>
    <name type="common">Red clover</name>
    <dbReference type="NCBI Taxonomy" id="57577"/>
    <lineage>
        <taxon>Eukaryota</taxon>
        <taxon>Viridiplantae</taxon>
        <taxon>Streptophyta</taxon>
        <taxon>Embryophyta</taxon>
        <taxon>Tracheophyta</taxon>
        <taxon>Spermatophyta</taxon>
        <taxon>Magnoliopsida</taxon>
        <taxon>eudicotyledons</taxon>
        <taxon>Gunneridae</taxon>
        <taxon>Pentapetalae</taxon>
        <taxon>rosids</taxon>
        <taxon>fabids</taxon>
        <taxon>Fabales</taxon>
        <taxon>Fabaceae</taxon>
        <taxon>Papilionoideae</taxon>
        <taxon>50 kb inversion clade</taxon>
        <taxon>NPAAA clade</taxon>
        <taxon>Hologalegina</taxon>
        <taxon>IRL clade</taxon>
        <taxon>Trifolieae</taxon>
        <taxon>Trifolium</taxon>
    </lineage>
</organism>
<evidence type="ECO:0000259" key="12">
    <source>
        <dbReference type="SMART" id="SM00663"/>
    </source>
</evidence>
<dbReference type="Pfam" id="PF00623">
    <property type="entry name" value="RNA_pol_Rpb1_2"/>
    <property type="match status" value="1"/>
</dbReference>
<evidence type="ECO:0000256" key="8">
    <source>
        <dbReference type="ARBA" id="ARBA00023163"/>
    </source>
</evidence>
<dbReference type="EC" id="2.7.7.6" evidence="11"/>
<dbReference type="Pfam" id="PF04983">
    <property type="entry name" value="RNA_pol_Rpb1_3"/>
    <property type="match status" value="1"/>
</dbReference>
<dbReference type="Pfam" id="PF04997">
    <property type="entry name" value="RNA_pol_Rpb1_1"/>
    <property type="match status" value="1"/>
</dbReference>
<dbReference type="InterPro" id="IPR042102">
    <property type="entry name" value="RNA_pol_Rpb1_3_sf"/>
</dbReference>
<dbReference type="SMART" id="SM00663">
    <property type="entry name" value="RPOLA_N"/>
    <property type="match status" value="1"/>
</dbReference>
<keyword evidence="5 11" id="KW-0548">Nucleotidyltransferase</keyword>
<evidence type="ECO:0000256" key="3">
    <source>
        <dbReference type="ARBA" id="ARBA00022478"/>
    </source>
</evidence>
<dbReference type="ExpressionAtlas" id="A0A2K3NCJ9">
    <property type="expression patterns" value="baseline"/>
</dbReference>
<evidence type="ECO:0000256" key="2">
    <source>
        <dbReference type="ARBA" id="ARBA00006460"/>
    </source>
</evidence>
<keyword evidence="8 11" id="KW-0804">Transcription</keyword>
<protein>
    <recommendedName>
        <fullName evidence="11">DNA-directed RNA polymerase subunit</fullName>
        <ecNumber evidence="11">2.7.7.6</ecNumber>
    </recommendedName>
</protein>
<accession>A0A2K3NCJ9</accession>
<feature type="non-terminal residue" evidence="13">
    <location>
        <position position="309"/>
    </location>
</feature>
<reference evidence="13 14" key="1">
    <citation type="journal article" date="2014" name="Am. J. Bot.">
        <title>Genome assembly and annotation for red clover (Trifolium pratense; Fabaceae).</title>
        <authorList>
            <person name="Istvanek J."/>
            <person name="Jaros M."/>
            <person name="Krenek A."/>
            <person name="Repkova J."/>
        </authorList>
    </citation>
    <scope>NUCLEOTIDE SEQUENCE [LARGE SCALE GENOMIC DNA]</scope>
    <source>
        <strain evidence="14">cv. Tatra</strain>
        <tissue evidence="13">Young leaves</tissue>
    </source>
</reference>
<dbReference type="InterPro" id="IPR000722">
    <property type="entry name" value="RNA_pol_asu"/>
</dbReference>
<comment type="function">
    <text evidence="11">DNA-dependent RNA polymerase catalyzes the transcription of DNA into RNA using the four ribonucleoside triphosphates as substrates.</text>
</comment>
<evidence type="ECO:0000256" key="4">
    <source>
        <dbReference type="ARBA" id="ARBA00022679"/>
    </source>
</evidence>
<dbReference type="AlphaFoldDB" id="A0A2K3NCJ9"/>
<evidence type="ECO:0000313" key="14">
    <source>
        <dbReference type="Proteomes" id="UP000236291"/>
    </source>
</evidence>
<dbReference type="InterPro" id="IPR007066">
    <property type="entry name" value="RNA_pol_Rpb1_3"/>
</dbReference>
<dbReference type="STRING" id="57577.A0A2K3NCJ9"/>
<dbReference type="GO" id="GO:0003677">
    <property type="term" value="F:DNA binding"/>
    <property type="evidence" value="ECO:0007669"/>
    <property type="project" value="InterPro"/>
</dbReference>
<gene>
    <name evidence="13" type="ORF">L195_g024031</name>
</gene>
<dbReference type="GO" id="GO:0000428">
    <property type="term" value="C:DNA-directed RNA polymerase complex"/>
    <property type="evidence" value="ECO:0007669"/>
    <property type="project" value="UniProtKB-KW"/>
</dbReference>
<dbReference type="Gene3D" id="3.30.1490.180">
    <property type="entry name" value="RNA polymerase ii"/>
    <property type="match status" value="1"/>
</dbReference>
<keyword evidence="9" id="KW-0539">Nucleus</keyword>
<dbReference type="Gene3D" id="1.10.274.100">
    <property type="entry name" value="RNA polymerase Rpb1, domain 3"/>
    <property type="match status" value="1"/>
</dbReference>
<dbReference type="SUPFAM" id="SSF64484">
    <property type="entry name" value="beta and beta-prime subunits of DNA dependent RNA-polymerase"/>
    <property type="match status" value="1"/>
</dbReference>
<dbReference type="GO" id="GO:0003899">
    <property type="term" value="F:DNA-directed RNA polymerase activity"/>
    <property type="evidence" value="ECO:0007669"/>
    <property type="project" value="UniProtKB-EC"/>
</dbReference>
<evidence type="ECO:0000256" key="1">
    <source>
        <dbReference type="ARBA" id="ARBA00004123"/>
    </source>
</evidence>
<proteinExistence type="inferred from homology"/>
<evidence type="ECO:0000313" key="13">
    <source>
        <dbReference type="EMBL" id="PNY00745.1"/>
    </source>
</evidence>
<evidence type="ECO:0000256" key="7">
    <source>
        <dbReference type="ARBA" id="ARBA00022833"/>
    </source>
</evidence>
<dbReference type="Gene3D" id="2.40.40.20">
    <property type="match status" value="1"/>
</dbReference>
<dbReference type="GO" id="GO:0005634">
    <property type="term" value="C:nucleus"/>
    <property type="evidence" value="ECO:0007669"/>
    <property type="project" value="UniProtKB-SubCell"/>
</dbReference>
<evidence type="ECO:0000256" key="9">
    <source>
        <dbReference type="ARBA" id="ARBA00023242"/>
    </source>
</evidence>
<comment type="similarity">
    <text evidence="2 11">Belongs to the RNA polymerase beta' chain family.</text>
</comment>
<keyword evidence="3 11" id="KW-0240">DNA-directed RNA polymerase</keyword>
<dbReference type="Proteomes" id="UP000236291">
    <property type="component" value="Unassembled WGS sequence"/>
</dbReference>
<evidence type="ECO:0000256" key="11">
    <source>
        <dbReference type="RuleBase" id="RU004279"/>
    </source>
</evidence>
<evidence type="ECO:0000256" key="6">
    <source>
        <dbReference type="ARBA" id="ARBA00022723"/>
    </source>
</evidence>
<dbReference type="FunFam" id="2.40.40.20:FF:000019">
    <property type="entry name" value="DNA-directed RNA polymerase II subunit RPB1"/>
    <property type="match status" value="1"/>
</dbReference>
<comment type="caution">
    <text evidence="13">The sequence shown here is derived from an EMBL/GenBank/DDBJ whole genome shotgun (WGS) entry which is preliminary data.</text>
</comment>
<name>A0A2K3NCJ9_TRIPR</name>
<dbReference type="InterPro" id="IPR015700">
    <property type="entry name" value="RPC1"/>
</dbReference>
<dbReference type="PANTHER" id="PTHR48446">
    <property type="entry name" value="DNA-DIRECTED RNA POLYMERASE SUBUNIT BETA' N-TERMINAL SECTION"/>
    <property type="match status" value="1"/>
</dbReference>
<feature type="domain" description="RNA polymerase N-terminal" evidence="12">
    <location>
        <begin position="13"/>
        <end position="275"/>
    </location>
</feature>
<dbReference type="InterPro" id="IPR007080">
    <property type="entry name" value="RNA_pol_Rpb1_1"/>
</dbReference>
<dbReference type="EMBL" id="ASHM01019284">
    <property type="protein sequence ID" value="PNY00745.1"/>
    <property type="molecule type" value="Genomic_DNA"/>
</dbReference>
<dbReference type="GO" id="GO:0006351">
    <property type="term" value="P:DNA-templated transcription"/>
    <property type="evidence" value="ECO:0007669"/>
    <property type="project" value="InterPro"/>
</dbReference>
<sequence>MICSAHLELVKNSWLDAFLIVISCIYRGYNAIQGNYVMLQFEAAQYINSEVKTYNLQPSKPLTGFIQRIKGKQGRFRSNLSGKRAEYTGRTVISPDPNLKITEVAIPIHMARILTYPERVTHHNIEKLRQCVKNGPDKYPGAKVVKNAGGESWTLKVNRTKHADELKFGDIVERHLEDGDIVLFNRQPSLHRMSMMCHRARVMPWRTLRFNESVCNPYNADFDGDEMNLHVPQTEEARTEALLLMTVQNNLCTPKNGEILVASTQDFLTSSFLITRKDTFYDRSTFSLICSYMGDGMDPIDLPTPAIIK</sequence>
<evidence type="ECO:0000256" key="5">
    <source>
        <dbReference type="ARBA" id="ARBA00022695"/>
    </source>
</evidence>
<dbReference type="GO" id="GO:0046872">
    <property type="term" value="F:metal ion binding"/>
    <property type="evidence" value="ECO:0007669"/>
    <property type="project" value="UniProtKB-KW"/>
</dbReference>
<dbReference type="InterPro" id="IPR006592">
    <property type="entry name" value="RNA_pol_N"/>
</dbReference>
<reference evidence="13 14" key="2">
    <citation type="journal article" date="2017" name="Front. Plant Sci.">
        <title>Gene Classification and Mining of Molecular Markers Useful in Red Clover (Trifolium pratense) Breeding.</title>
        <authorList>
            <person name="Istvanek J."/>
            <person name="Dluhosova J."/>
            <person name="Dluhos P."/>
            <person name="Patkova L."/>
            <person name="Nedelnik J."/>
            <person name="Repkova J."/>
        </authorList>
    </citation>
    <scope>NUCLEOTIDE SEQUENCE [LARGE SCALE GENOMIC DNA]</scope>
    <source>
        <strain evidence="14">cv. Tatra</strain>
        <tissue evidence="13">Young leaves</tissue>
    </source>
</reference>
<keyword evidence="6" id="KW-0479">Metal-binding</keyword>